<name>A0A4V1IRQ4_9FUNG</name>
<proteinExistence type="predicted"/>
<feature type="region of interest" description="Disordered" evidence="1">
    <location>
        <begin position="260"/>
        <end position="300"/>
    </location>
</feature>
<organism evidence="2 3">
    <name type="scientific">Blyttiomyces helicus</name>
    <dbReference type="NCBI Taxonomy" id="388810"/>
    <lineage>
        <taxon>Eukaryota</taxon>
        <taxon>Fungi</taxon>
        <taxon>Fungi incertae sedis</taxon>
        <taxon>Chytridiomycota</taxon>
        <taxon>Chytridiomycota incertae sedis</taxon>
        <taxon>Chytridiomycetes</taxon>
        <taxon>Chytridiomycetes incertae sedis</taxon>
        <taxon>Blyttiomyces</taxon>
    </lineage>
</organism>
<evidence type="ECO:0000313" key="3">
    <source>
        <dbReference type="Proteomes" id="UP000269721"/>
    </source>
</evidence>
<feature type="region of interest" description="Disordered" evidence="1">
    <location>
        <begin position="1"/>
        <end position="31"/>
    </location>
</feature>
<dbReference type="OrthoDB" id="2129662at2759"/>
<gene>
    <name evidence="2" type="ORF">BDK51DRAFT_49853</name>
</gene>
<dbReference type="AlphaFoldDB" id="A0A4V1IRQ4"/>
<keyword evidence="3" id="KW-1185">Reference proteome</keyword>
<accession>A0A4V1IRQ4</accession>
<feature type="region of interest" description="Disordered" evidence="1">
    <location>
        <begin position="135"/>
        <end position="162"/>
    </location>
</feature>
<protein>
    <submittedName>
        <fullName evidence="2">Uncharacterized protein</fullName>
    </submittedName>
</protein>
<feature type="region of interest" description="Disordered" evidence="1">
    <location>
        <begin position="186"/>
        <end position="230"/>
    </location>
</feature>
<dbReference type="Proteomes" id="UP000269721">
    <property type="component" value="Unassembled WGS sequence"/>
</dbReference>
<evidence type="ECO:0000256" key="1">
    <source>
        <dbReference type="SAM" id="MobiDB-lite"/>
    </source>
</evidence>
<reference evidence="3" key="1">
    <citation type="journal article" date="2018" name="Nat. Microbiol.">
        <title>Leveraging single-cell genomics to expand the fungal tree of life.</title>
        <authorList>
            <person name="Ahrendt S.R."/>
            <person name="Quandt C.A."/>
            <person name="Ciobanu D."/>
            <person name="Clum A."/>
            <person name="Salamov A."/>
            <person name="Andreopoulos B."/>
            <person name="Cheng J.F."/>
            <person name="Woyke T."/>
            <person name="Pelin A."/>
            <person name="Henrissat B."/>
            <person name="Reynolds N.K."/>
            <person name="Benny G.L."/>
            <person name="Smith M.E."/>
            <person name="James T.Y."/>
            <person name="Grigoriev I.V."/>
        </authorList>
    </citation>
    <scope>NUCLEOTIDE SEQUENCE [LARGE SCALE GENOMIC DNA]</scope>
</reference>
<sequence>MAMQNDGLWIRPQRVEQTSPEGRRGEGRRKTRSRLLQAAKCWVAPTWLPSSRLVSGCRRTSHSCNLMRIVSPLPSRAKTAFANPQKRFISPPLTASTRTSLVLFVAEPELQPGACLQAEPARTAPAPLAWTKAPAHALPFDDDPPVDSGGESPLYGDGGEREGADLANHVWVPVGARVAPEAPLTLRNNEPPAMVEPAPSPDHHQLTGPAVSSGAVPRSTDHQWSPTPPSYFQDLAPIASPIRPISLPIPPPAFQRVEFATPSSRSSQPPVPSPTSAAQSSILPTTSYIPQSPPQSPSSASKVLIEEPCICANPKCDTMIGVFGLYGFPDVLKQPHARSVLCNLCSLTGAVASISLEPDLARGKRKRAGAAGVTAINCDACDELLGVGGIRCPGGNSFRAGRWRPKEMFAPGRRTCQIPHIRLKVYRSVREVLETPQELFTGDPTGEDTEYDRTELVPIIGQWHNWRNIMCLSPRYLHQRQPNGFSCHVDQLNTRWEHDMQIITTAAPEGRRRFISVAWAVCAPAALRPMRGRRMHRSTVPPGTIPWGTTGERAFVHGLVILEYTPANGTVQVYQSIGPLPVTFAARWAGLKRIMDLPRAPGVPVPKYVWQCRALFNAPPVLPPSTAEPVPSPRHLGIGDELTLLRNVGFRPLPEFLDSMGGDAPPAEWFDHRKHIPEFGWGKVQEWVMPLDRFMRENEPLTSHPFYRPYPPFRLHE</sequence>
<feature type="compositionally biased region" description="Low complexity" evidence="1">
    <location>
        <begin position="261"/>
        <end position="281"/>
    </location>
</feature>
<evidence type="ECO:0000313" key="2">
    <source>
        <dbReference type="EMBL" id="RKO90867.1"/>
    </source>
</evidence>
<dbReference type="EMBL" id="KZ995341">
    <property type="protein sequence ID" value="RKO90867.1"/>
    <property type="molecule type" value="Genomic_DNA"/>
</dbReference>